<dbReference type="GO" id="GO:0000902">
    <property type="term" value="P:cell morphogenesis"/>
    <property type="evidence" value="ECO:0007669"/>
    <property type="project" value="InterPro"/>
</dbReference>
<evidence type="ECO:0000313" key="2">
    <source>
        <dbReference type="EMBL" id="KJZ01184.1"/>
    </source>
</evidence>
<dbReference type="PANTHER" id="PTHR38032">
    <property type="entry name" value="POLYMERASE-RELATED"/>
    <property type="match status" value="1"/>
</dbReference>
<dbReference type="InterPro" id="IPR005646">
    <property type="entry name" value="FapA"/>
</dbReference>
<reference evidence="2 4" key="1">
    <citation type="journal article" date="2015" name="BMC Genomics">
        <title>Genome mining reveals unlocked bioactive potential of marine Gram-negative bacteria.</title>
        <authorList>
            <person name="Machado H."/>
            <person name="Sonnenschein E.C."/>
            <person name="Melchiorsen J."/>
            <person name="Gram L."/>
        </authorList>
    </citation>
    <scope>NUCLEOTIDE SEQUENCE [LARGE SCALE GENOMIC DNA]</scope>
    <source>
        <strain evidence="2 4">S3137</strain>
    </source>
</reference>
<keyword evidence="4" id="KW-1185">Reference proteome</keyword>
<evidence type="ECO:0000313" key="4">
    <source>
        <dbReference type="Proteomes" id="UP000033664"/>
    </source>
</evidence>
<dbReference type="eggNOG" id="COG1315">
    <property type="taxonomic scope" value="Bacteria"/>
</dbReference>
<dbReference type="GeneID" id="58227830"/>
<evidence type="ECO:0000313" key="3">
    <source>
        <dbReference type="EMBL" id="TMP87742.1"/>
    </source>
</evidence>
<gene>
    <name evidence="3" type="ORF">CWC05_07795</name>
    <name evidence="2" type="ORF">TW72_04920</name>
</gene>
<comment type="caution">
    <text evidence="2">The sequence shown here is derived from an EMBL/GenBank/DDBJ whole genome shotgun (WGS) entry which is preliminary data.</text>
</comment>
<dbReference type="PATRIC" id="fig|151081.8.peg.128"/>
<dbReference type="InterPro" id="IPR036145">
    <property type="entry name" value="MinC_C_sf"/>
</dbReference>
<dbReference type="Proteomes" id="UP000305874">
    <property type="component" value="Unassembled WGS sequence"/>
</dbReference>
<organism evidence="2 4">
    <name type="scientific">Pseudoalteromonas ruthenica</name>
    <dbReference type="NCBI Taxonomy" id="151081"/>
    <lineage>
        <taxon>Bacteria</taxon>
        <taxon>Pseudomonadati</taxon>
        <taxon>Pseudomonadota</taxon>
        <taxon>Gammaproteobacteria</taxon>
        <taxon>Alteromonadales</taxon>
        <taxon>Pseudoalteromonadaceae</taxon>
        <taxon>Pseudoalteromonas</taxon>
    </lineage>
</organism>
<dbReference type="EMBL" id="PNCG01000005">
    <property type="protein sequence ID" value="TMP87742.1"/>
    <property type="molecule type" value="Genomic_DNA"/>
</dbReference>
<dbReference type="Pfam" id="PF20250">
    <property type="entry name" value="FapA_N"/>
    <property type="match status" value="1"/>
</dbReference>
<dbReference type="RefSeq" id="WP_045978130.1">
    <property type="nucleotide sequence ID" value="NZ_JXXY01000001.1"/>
</dbReference>
<name>A0A0F4PZC5_9GAMM</name>
<dbReference type="OrthoDB" id="5807941at2"/>
<reference evidence="3" key="4">
    <citation type="submission" date="2019-09" db="EMBL/GenBank/DDBJ databases">
        <title>Co-occurence of chitin degradation, pigmentation and bioactivity in marine Pseudoalteromonas.</title>
        <authorList>
            <person name="Sonnenschein E.C."/>
            <person name="Bech P.K."/>
        </authorList>
    </citation>
    <scope>NUCLEOTIDE SEQUENCE</scope>
    <source>
        <strain evidence="3">S2897</strain>
    </source>
</reference>
<protein>
    <submittedName>
        <fullName evidence="3">DUF342 domain-containing protein</fullName>
    </submittedName>
</protein>
<reference evidence="3 5" key="2">
    <citation type="submission" date="2017-12" db="EMBL/GenBank/DDBJ databases">
        <authorList>
            <person name="Paulsen S."/>
            <person name="Gram L.K."/>
        </authorList>
    </citation>
    <scope>NUCLEOTIDE SEQUENCE [LARGE SCALE GENOMIC DNA]</scope>
    <source>
        <strain evidence="3 5">S2897</strain>
    </source>
</reference>
<dbReference type="InterPro" id="IPR046865">
    <property type="entry name" value="FapA_b_solenoid"/>
</dbReference>
<dbReference type="Pfam" id="PF03961">
    <property type="entry name" value="FapA"/>
    <property type="match status" value="1"/>
</dbReference>
<evidence type="ECO:0000313" key="5">
    <source>
        <dbReference type="Proteomes" id="UP000305874"/>
    </source>
</evidence>
<dbReference type="PANTHER" id="PTHR38032:SF1">
    <property type="entry name" value="RNA-BINDING PROTEIN KHPB N-TERMINAL DOMAIN-CONTAINING PROTEIN"/>
    <property type="match status" value="1"/>
</dbReference>
<dbReference type="EMBL" id="JXXZ01000004">
    <property type="protein sequence ID" value="KJZ01184.1"/>
    <property type="molecule type" value="Genomic_DNA"/>
</dbReference>
<proteinExistence type="predicted"/>
<dbReference type="Proteomes" id="UP000033664">
    <property type="component" value="Unassembled WGS sequence"/>
</dbReference>
<reference evidence="5" key="3">
    <citation type="submission" date="2019-06" db="EMBL/GenBank/DDBJ databases">
        <title>Co-occurence of chitin degradation, pigmentation and bioactivity in marine Pseudoalteromonas.</title>
        <authorList>
            <person name="Sonnenschein E.C."/>
            <person name="Bech P.K."/>
        </authorList>
    </citation>
    <scope>NUCLEOTIDE SEQUENCE [LARGE SCALE GENOMIC DNA]</scope>
    <source>
        <strain evidence="5">S2897</strain>
    </source>
</reference>
<dbReference type="SUPFAM" id="SSF63848">
    <property type="entry name" value="Cell-division inhibitor MinC, C-terminal domain"/>
    <property type="match status" value="1"/>
</dbReference>
<dbReference type="STRING" id="151081.TW72_04920"/>
<dbReference type="AlphaFoldDB" id="A0A0F4PZC5"/>
<sequence>MSLFAFDKLSGEVSLIDHPMNGSVPASATQLMELLAQSPYADCEILDANIAALFNPSKSNQSRVVARAVNARLNVNIDEPLMMAEGELTCARGGEILDLDNAVRQLREAGIKKGISRKALELLLAKQFELPPGGRATAIVAVGRKAKSGEDARFIRLCATAQDRVLCPKEAENGKVDMRDLGDIITVKPGSPLMQRVPATAGEPGYNLFGEQLAPKPGRQFPLEVMEGTRLDSDNENLLVADAVGVPVALARGVRVDDVLCYDFVDATTGHIRFEGSVIVSGDVKDAMQIVATGDITVLGFVESATLQSDNEITVVKGVIGRKRDESEPCSCRIQAKRSVSIGYAQYSDIQSQQDIFIDRQALHCELSARRLIRVGRGKTPRGKLIGGFVSNALRIETGELGAPSGTRTKVYLGQYYYELKQKRKTLAEQQKRINEKFAALQVLRKKALKEADNDKRKRQCAHLDKHEAQWVAIKQGLEKKKRLVQQRINMLLGTSRVRVNDLMHPGVELKIAHDTTQISRIYPPHSALLSEGKITQQFPL</sequence>
<feature type="domain" description="Flagellar Assembly Protein A N-terminal region" evidence="1">
    <location>
        <begin position="74"/>
        <end position="249"/>
    </location>
</feature>
<accession>A0A0F4PZC5</accession>
<dbReference type="InterPro" id="IPR046866">
    <property type="entry name" value="FapA_N"/>
</dbReference>
<evidence type="ECO:0000259" key="1">
    <source>
        <dbReference type="Pfam" id="PF20250"/>
    </source>
</evidence>